<organism evidence="8 9">
    <name type="scientific">Coprinopsis marcescibilis</name>
    <name type="common">Agaric fungus</name>
    <name type="synonym">Psathyrella marcescibilis</name>
    <dbReference type="NCBI Taxonomy" id="230819"/>
    <lineage>
        <taxon>Eukaryota</taxon>
        <taxon>Fungi</taxon>
        <taxon>Dikarya</taxon>
        <taxon>Basidiomycota</taxon>
        <taxon>Agaricomycotina</taxon>
        <taxon>Agaricomycetes</taxon>
        <taxon>Agaricomycetidae</taxon>
        <taxon>Agaricales</taxon>
        <taxon>Agaricineae</taxon>
        <taxon>Psathyrellaceae</taxon>
        <taxon>Coprinopsis</taxon>
    </lineage>
</organism>
<evidence type="ECO:0000259" key="6">
    <source>
        <dbReference type="PROSITE" id="PS50135"/>
    </source>
</evidence>
<accession>A0A5C3KZU8</accession>
<evidence type="ECO:0000256" key="4">
    <source>
        <dbReference type="PROSITE-ProRule" id="PRU00228"/>
    </source>
</evidence>
<evidence type="ECO:0000259" key="7">
    <source>
        <dbReference type="PROSITE" id="PS51745"/>
    </source>
</evidence>
<keyword evidence="1" id="KW-0479">Metal-binding</keyword>
<dbReference type="Gene3D" id="3.30.60.90">
    <property type="match status" value="4"/>
</dbReference>
<dbReference type="GO" id="GO:0035973">
    <property type="term" value="P:aggrephagy"/>
    <property type="evidence" value="ECO:0007669"/>
    <property type="project" value="TreeGrafter"/>
</dbReference>
<dbReference type="GO" id="GO:0044753">
    <property type="term" value="C:amphisome"/>
    <property type="evidence" value="ECO:0007669"/>
    <property type="project" value="TreeGrafter"/>
</dbReference>
<dbReference type="CDD" id="cd02340">
    <property type="entry name" value="ZZ_NBR1_like"/>
    <property type="match status" value="1"/>
</dbReference>
<dbReference type="Pfam" id="PF00564">
    <property type="entry name" value="PB1"/>
    <property type="match status" value="1"/>
</dbReference>
<feature type="compositionally biased region" description="Low complexity" evidence="5">
    <location>
        <begin position="193"/>
        <end position="211"/>
    </location>
</feature>
<dbReference type="Gene3D" id="3.10.20.90">
    <property type="entry name" value="Phosphatidylinositol 3-kinase Catalytic Subunit, Chain A, domain 1"/>
    <property type="match status" value="1"/>
</dbReference>
<feature type="domain" description="ZZ-type" evidence="6">
    <location>
        <begin position="667"/>
        <end position="728"/>
    </location>
</feature>
<dbReference type="InterPro" id="IPR053793">
    <property type="entry name" value="PB1-like"/>
</dbReference>
<keyword evidence="3" id="KW-0862">Zinc</keyword>
<dbReference type="PANTHER" id="PTHR15090">
    <property type="entry name" value="SEQUESTOSOME 1-RELATED"/>
    <property type="match status" value="1"/>
</dbReference>
<name>A0A5C3KZU8_COPMA</name>
<dbReference type="PROSITE" id="PS50135">
    <property type="entry name" value="ZF_ZZ_2"/>
    <property type="match status" value="1"/>
</dbReference>
<dbReference type="PROSITE" id="PS51745">
    <property type="entry name" value="PB1"/>
    <property type="match status" value="1"/>
</dbReference>
<dbReference type="GO" id="GO:0005080">
    <property type="term" value="F:protein kinase C binding"/>
    <property type="evidence" value="ECO:0007669"/>
    <property type="project" value="TreeGrafter"/>
</dbReference>
<feature type="compositionally biased region" description="Low complexity" evidence="5">
    <location>
        <begin position="452"/>
        <end position="463"/>
    </location>
</feature>
<reference evidence="8 9" key="1">
    <citation type="journal article" date="2019" name="Nat. Ecol. Evol.">
        <title>Megaphylogeny resolves global patterns of mushroom evolution.</title>
        <authorList>
            <person name="Varga T."/>
            <person name="Krizsan K."/>
            <person name="Foldi C."/>
            <person name="Dima B."/>
            <person name="Sanchez-Garcia M."/>
            <person name="Sanchez-Ramirez S."/>
            <person name="Szollosi G.J."/>
            <person name="Szarkandi J.G."/>
            <person name="Papp V."/>
            <person name="Albert L."/>
            <person name="Andreopoulos W."/>
            <person name="Angelini C."/>
            <person name="Antonin V."/>
            <person name="Barry K.W."/>
            <person name="Bougher N.L."/>
            <person name="Buchanan P."/>
            <person name="Buyck B."/>
            <person name="Bense V."/>
            <person name="Catcheside P."/>
            <person name="Chovatia M."/>
            <person name="Cooper J."/>
            <person name="Damon W."/>
            <person name="Desjardin D."/>
            <person name="Finy P."/>
            <person name="Geml J."/>
            <person name="Haridas S."/>
            <person name="Hughes K."/>
            <person name="Justo A."/>
            <person name="Karasinski D."/>
            <person name="Kautmanova I."/>
            <person name="Kiss B."/>
            <person name="Kocsube S."/>
            <person name="Kotiranta H."/>
            <person name="LaButti K.M."/>
            <person name="Lechner B.E."/>
            <person name="Liimatainen K."/>
            <person name="Lipzen A."/>
            <person name="Lukacs Z."/>
            <person name="Mihaltcheva S."/>
            <person name="Morgado L.N."/>
            <person name="Niskanen T."/>
            <person name="Noordeloos M.E."/>
            <person name="Ohm R.A."/>
            <person name="Ortiz-Santana B."/>
            <person name="Ovrebo C."/>
            <person name="Racz N."/>
            <person name="Riley R."/>
            <person name="Savchenko A."/>
            <person name="Shiryaev A."/>
            <person name="Soop K."/>
            <person name="Spirin V."/>
            <person name="Szebenyi C."/>
            <person name="Tomsovsky M."/>
            <person name="Tulloss R.E."/>
            <person name="Uehling J."/>
            <person name="Grigoriev I.V."/>
            <person name="Vagvolgyi C."/>
            <person name="Papp T."/>
            <person name="Martin F.M."/>
            <person name="Miettinen O."/>
            <person name="Hibbett D.S."/>
            <person name="Nagy L.G."/>
        </authorList>
    </citation>
    <scope>NUCLEOTIDE SEQUENCE [LARGE SCALE GENOMIC DNA]</scope>
    <source>
        <strain evidence="8 9">CBS 121175</strain>
    </source>
</reference>
<proteinExistence type="predicted"/>
<keyword evidence="9" id="KW-1185">Reference proteome</keyword>
<dbReference type="PROSITE" id="PS01357">
    <property type="entry name" value="ZF_ZZ_1"/>
    <property type="match status" value="2"/>
</dbReference>
<dbReference type="PANTHER" id="PTHR15090:SF0">
    <property type="entry name" value="SEQUESTOSOME-1"/>
    <property type="match status" value="1"/>
</dbReference>
<evidence type="ECO:0000256" key="3">
    <source>
        <dbReference type="ARBA" id="ARBA00022833"/>
    </source>
</evidence>
<dbReference type="InterPro" id="IPR043145">
    <property type="entry name" value="Znf_ZZ_sf"/>
</dbReference>
<dbReference type="GO" id="GO:0016235">
    <property type="term" value="C:aggresome"/>
    <property type="evidence" value="ECO:0007669"/>
    <property type="project" value="TreeGrafter"/>
</dbReference>
<dbReference type="EMBL" id="ML210177">
    <property type="protein sequence ID" value="TFK26189.1"/>
    <property type="molecule type" value="Genomic_DNA"/>
</dbReference>
<feature type="compositionally biased region" description="Polar residues" evidence="5">
    <location>
        <begin position="153"/>
        <end position="192"/>
    </location>
</feature>
<dbReference type="Proteomes" id="UP000307440">
    <property type="component" value="Unassembled WGS sequence"/>
</dbReference>
<dbReference type="GO" id="GO:0008270">
    <property type="term" value="F:zinc ion binding"/>
    <property type="evidence" value="ECO:0007669"/>
    <property type="project" value="UniProtKB-KW"/>
</dbReference>
<dbReference type="Pfam" id="PF00569">
    <property type="entry name" value="ZZ"/>
    <property type="match status" value="2"/>
</dbReference>
<dbReference type="GO" id="GO:0000423">
    <property type="term" value="P:mitophagy"/>
    <property type="evidence" value="ECO:0007669"/>
    <property type="project" value="TreeGrafter"/>
</dbReference>
<evidence type="ECO:0008006" key="10">
    <source>
        <dbReference type="Google" id="ProtNLM"/>
    </source>
</evidence>
<dbReference type="OrthoDB" id="661148at2759"/>
<dbReference type="GO" id="GO:0070530">
    <property type="term" value="F:K63-linked polyubiquitin modification-dependent protein binding"/>
    <property type="evidence" value="ECO:0007669"/>
    <property type="project" value="TreeGrafter"/>
</dbReference>
<evidence type="ECO:0000313" key="8">
    <source>
        <dbReference type="EMBL" id="TFK26189.1"/>
    </source>
</evidence>
<dbReference type="InterPro" id="IPR052260">
    <property type="entry name" value="Autophagy_Rcpt_SigReg"/>
</dbReference>
<keyword evidence="2 4" id="KW-0863">Zinc-finger</keyword>
<evidence type="ECO:0000256" key="1">
    <source>
        <dbReference type="ARBA" id="ARBA00022723"/>
    </source>
</evidence>
<dbReference type="SUPFAM" id="SSF57850">
    <property type="entry name" value="RING/U-box"/>
    <property type="match status" value="4"/>
</dbReference>
<evidence type="ECO:0000256" key="5">
    <source>
        <dbReference type="SAM" id="MobiDB-lite"/>
    </source>
</evidence>
<evidence type="ECO:0000313" key="9">
    <source>
        <dbReference type="Proteomes" id="UP000307440"/>
    </source>
</evidence>
<protein>
    <recommendedName>
        <fullName evidence="10">ZZ-type domain-containing protein</fullName>
    </recommendedName>
</protein>
<feature type="region of interest" description="Disordered" evidence="5">
    <location>
        <begin position="136"/>
        <end position="233"/>
    </location>
</feature>
<dbReference type="InterPro" id="IPR000433">
    <property type="entry name" value="Znf_ZZ"/>
</dbReference>
<feature type="domain" description="PB1" evidence="7">
    <location>
        <begin position="10"/>
        <end position="107"/>
    </location>
</feature>
<dbReference type="SUPFAM" id="SSF54277">
    <property type="entry name" value="CAD &amp; PB1 domains"/>
    <property type="match status" value="1"/>
</dbReference>
<feature type="region of interest" description="Disordered" evidence="5">
    <location>
        <begin position="373"/>
        <end position="397"/>
    </location>
</feature>
<dbReference type="GO" id="GO:0007032">
    <property type="term" value="P:endosome organization"/>
    <property type="evidence" value="ECO:0007669"/>
    <property type="project" value="TreeGrafter"/>
</dbReference>
<dbReference type="STRING" id="230819.A0A5C3KZU8"/>
<dbReference type="AlphaFoldDB" id="A0A5C3KZU8"/>
<gene>
    <name evidence="8" type="ORF">FA15DRAFT_637969</name>
</gene>
<evidence type="ECO:0000256" key="2">
    <source>
        <dbReference type="ARBA" id="ARBA00022771"/>
    </source>
</evidence>
<feature type="compositionally biased region" description="Polar residues" evidence="5">
    <location>
        <begin position="471"/>
        <end position="483"/>
    </location>
</feature>
<dbReference type="InterPro" id="IPR000270">
    <property type="entry name" value="PB1_dom"/>
</dbReference>
<dbReference type="SMART" id="SM00291">
    <property type="entry name" value="ZnF_ZZ"/>
    <property type="match status" value="3"/>
</dbReference>
<sequence>MSISDLPDRPLTVKCTFDKAPKKISFNSARNCSYHVLKEKVEKCFSLRSSIISWKDDDGETTHIVSDLDLAEAIQYFCSGDDAPMSSAASILSGRSFGPRKITLRVTVTVDYDGPSLSDTSSLASIEEFRSRNGSKRSILFNPQPKELDDDSMTVSSRDQIGSSAGSTRSRSNPTSGSSYQFVGSSPTIHQQSKTAGSSWKTSSSSQSSFSLADPTSHHGSTRSDDVNSALQRYPANPSNVFAQLKLQEELGDANSDWGSIRGEDRGARWLRDQKNRAIRTMLGALPEPSVSEESSLFDSLSGDLSLERNNSSGRYYYTYKTISGSSQMHASAVDDDGFPSMQEVDEILSSNGKAPMKPRPTSRHLNWLVQQQHEAAENRKLQSSASHSSLPKLYMSSPAPDLDNNYQPYTHLISPPREILTDCSLCGTMLDSIRYVCSTCGEKPSIGARGPSSSHSSPHSPHSYPPRPLNSPSNSQFFVGSSDTLHGSPNDLLRPTLALQYSSSAHSSRTQLVPGGYELCANCFQEAGIHHAIEAGLGSPPMSPHGLPGISSLNTYDSTWRRTPPKKGQTRHAFQEKLWGEFGWDDVAQDETSVSACSICQAVTSRQRYKCAACPNFQLCRACYSLAHDIHPNDAFILVPDKICNRNGVEPSPHAERSTEEQSLEHPGVSCAHCLLPIVGARFHCAICDSVDICSNCEAAGLPGNLDSIDGGHNSAHILIKSIQGVRYQCAHCPSLPTQCYNLCSACDAKSWAVHDPKHIFFKIPRPINPHSLESATPFLPPLYETPAGPSNRPLIRGEDPRAYLRNLIHKIALCDRCMDRIVGEWFRCANCSIDLCEHCESVDTHAEAHVFVVIKSTIDLQAFKAFTNPDQPTPIISSTVYPMDQVNTYVPER</sequence>
<feature type="region of interest" description="Disordered" evidence="5">
    <location>
        <begin position="447"/>
        <end position="483"/>
    </location>
</feature>